<dbReference type="InterPro" id="IPR044524">
    <property type="entry name" value="Isoase_HisA-like"/>
</dbReference>
<dbReference type="RefSeq" id="WP_089374895.1">
    <property type="nucleotide sequence ID" value="NZ_FZOA01000002.1"/>
</dbReference>
<keyword evidence="7" id="KW-1185">Reference proteome</keyword>
<proteinExistence type="inferred from homology"/>
<comment type="similarity">
    <text evidence="1 5">Belongs to the HisA/HisF family.</text>
</comment>
<dbReference type="GO" id="GO:0000162">
    <property type="term" value="P:L-tryptophan biosynthetic process"/>
    <property type="evidence" value="ECO:0007669"/>
    <property type="project" value="TreeGrafter"/>
</dbReference>
<dbReference type="Pfam" id="PF00977">
    <property type="entry name" value="His_biosynth"/>
    <property type="match status" value="1"/>
</dbReference>
<keyword evidence="6" id="KW-0413">Isomerase</keyword>
<dbReference type="CDD" id="cd04723">
    <property type="entry name" value="HisA_HisF"/>
    <property type="match status" value="1"/>
</dbReference>
<dbReference type="InterPro" id="IPR011060">
    <property type="entry name" value="RibuloseP-bd_barrel"/>
</dbReference>
<keyword evidence="2 5" id="KW-0028">Amino-acid biosynthesis</keyword>
<protein>
    <submittedName>
        <fullName evidence="6">Phosphoribosylformimino-5-aminoimidazole carboxamide ribotide isomerase</fullName>
    </submittedName>
</protein>
<dbReference type="GO" id="GO:0000105">
    <property type="term" value="P:L-histidine biosynthetic process"/>
    <property type="evidence" value="ECO:0007669"/>
    <property type="project" value="UniProtKB-KW"/>
</dbReference>
<dbReference type="AlphaFoldDB" id="A0A238YJB4"/>
<dbReference type="Proteomes" id="UP000198305">
    <property type="component" value="Unassembled WGS sequence"/>
</dbReference>
<dbReference type="EMBL" id="FZOA01000002">
    <property type="protein sequence ID" value="SNR71265.1"/>
    <property type="molecule type" value="Genomic_DNA"/>
</dbReference>
<dbReference type="GO" id="GO:0005737">
    <property type="term" value="C:cytoplasm"/>
    <property type="evidence" value="ECO:0007669"/>
    <property type="project" value="TreeGrafter"/>
</dbReference>
<evidence type="ECO:0000256" key="5">
    <source>
        <dbReference type="RuleBase" id="RU003657"/>
    </source>
</evidence>
<evidence type="ECO:0000313" key="6">
    <source>
        <dbReference type="EMBL" id="SNR71265.1"/>
    </source>
</evidence>
<dbReference type="OrthoDB" id="8535539at2"/>
<evidence type="ECO:0000313" key="7">
    <source>
        <dbReference type="Proteomes" id="UP000198305"/>
    </source>
</evidence>
<evidence type="ECO:0000256" key="1">
    <source>
        <dbReference type="ARBA" id="ARBA00009667"/>
    </source>
</evidence>
<keyword evidence="3 5" id="KW-0368">Histidine biosynthesis</keyword>
<dbReference type="InterPro" id="IPR013785">
    <property type="entry name" value="Aldolase_TIM"/>
</dbReference>
<evidence type="ECO:0000256" key="3">
    <source>
        <dbReference type="ARBA" id="ARBA00023102"/>
    </source>
</evidence>
<dbReference type="PANTHER" id="PTHR43090:SF2">
    <property type="entry name" value="1-(5-PHOSPHORIBOSYL)-5-[(5-PHOSPHORIBOSYLAMINO)METHYLIDENEAMINO] IMIDAZOLE-4-CARBOXAMIDE ISOMERASE"/>
    <property type="match status" value="1"/>
</dbReference>
<name>A0A238YJB4_9PROT</name>
<dbReference type="Gene3D" id="3.20.20.70">
    <property type="entry name" value="Aldolase class I"/>
    <property type="match status" value="1"/>
</dbReference>
<dbReference type="GO" id="GO:0003949">
    <property type="term" value="F:1-(5-phosphoribosyl)-5-[(5-phosphoribosylamino)methylideneamino]imidazole-4-carboxamide isomerase activity"/>
    <property type="evidence" value="ECO:0007669"/>
    <property type="project" value="InterPro"/>
</dbReference>
<gene>
    <name evidence="6" type="ORF">SAMN05192560_0654</name>
</gene>
<evidence type="ECO:0000256" key="4">
    <source>
        <dbReference type="ARBA" id="ARBA00029440"/>
    </source>
</evidence>
<comment type="pathway">
    <text evidence="4">Amino-acid biosynthesis.</text>
</comment>
<evidence type="ECO:0000256" key="2">
    <source>
        <dbReference type="ARBA" id="ARBA00022605"/>
    </source>
</evidence>
<dbReference type="PANTHER" id="PTHR43090">
    <property type="entry name" value="1-(5-PHOSPHORIBOSYL)-5-[(5-PHOSPHORIBOSYLAMINO)METHYLIDENEAMINO] IMIDAZOLE-4-CARBOXAMIDE ISOMERASE"/>
    <property type="match status" value="1"/>
</dbReference>
<accession>A0A238YJB4</accession>
<dbReference type="SUPFAM" id="SSF51366">
    <property type="entry name" value="Ribulose-phoshate binding barrel"/>
    <property type="match status" value="1"/>
</dbReference>
<organism evidence="6 7">
    <name type="scientific">Methylobacillus rhizosphaerae</name>
    <dbReference type="NCBI Taxonomy" id="551994"/>
    <lineage>
        <taxon>Bacteria</taxon>
        <taxon>Pseudomonadati</taxon>
        <taxon>Pseudomonadota</taxon>
        <taxon>Betaproteobacteria</taxon>
        <taxon>Nitrosomonadales</taxon>
        <taxon>Methylophilaceae</taxon>
        <taxon>Methylobacillus</taxon>
    </lineage>
</organism>
<reference evidence="7" key="1">
    <citation type="submission" date="2017-06" db="EMBL/GenBank/DDBJ databases">
        <authorList>
            <person name="Varghese N."/>
            <person name="Submissions S."/>
        </authorList>
    </citation>
    <scope>NUCLEOTIDE SEQUENCE [LARGE SCALE GENOMIC DNA]</scope>
    <source>
        <strain evidence="7">Ca-68</strain>
    </source>
</reference>
<dbReference type="InterPro" id="IPR006062">
    <property type="entry name" value="His_biosynth"/>
</dbReference>
<sequence>MRVIPVIDLKEGLVVHARKGDRAHYMPITSHLCQGSQVEPVLDALLGLYPFPTLYIADLDAIQQRGHHLEQVQALLEQYPVLEIWIDAGIRSMHELQPWLLPRMRPVIGSETLPDIATWQELLHACNGQAILSLDFTLQGYQGPQALLEDSSLWPEHVIVMSLPHVGSQAGPDFARLDHFRQQSPTHQFYAAGGTRHLADLQTLKDKGISGALIASALHDGTITSTMLYDMALA</sequence>